<dbReference type="InterPro" id="IPR006674">
    <property type="entry name" value="HD_domain"/>
</dbReference>
<dbReference type="Pfam" id="PF01966">
    <property type="entry name" value="HD"/>
    <property type="match status" value="1"/>
</dbReference>
<evidence type="ECO:0000313" key="2">
    <source>
        <dbReference type="EMBL" id="GCD11835.1"/>
    </source>
</evidence>
<dbReference type="SUPFAM" id="SSF109604">
    <property type="entry name" value="HD-domain/PDEase-like"/>
    <property type="match status" value="1"/>
</dbReference>
<dbReference type="Proteomes" id="UP000287872">
    <property type="component" value="Unassembled WGS sequence"/>
</dbReference>
<gene>
    <name evidence="2" type="ORF">Ctaglu_34580</name>
</gene>
<comment type="caution">
    <text evidence="2">The sequence shown here is derived from an EMBL/GenBank/DDBJ whole genome shotgun (WGS) entry which is preliminary data.</text>
</comment>
<dbReference type="InterPro" id="IPR003607">
    <property type="entry name" value="HD/PDEase_dom"/>
</dbReference>
<evidence type="ECO:0000313" key="3">
    <source>
        <dbReference type="Proteomes" id="UP000287872"/>
    </source>
</evidence>
<dbReference type="EMBL" id="BHYK01000022">
    <property type="protein sequence ID" value="GCD11835.1"/>
    <property type="molecule type" value="Genomic_DNA"/>
</dbReference>
<proteinExistence type="predicted"/>
<sequence>MKSPKYYSKGVETIDKNLINDKINIIIENRSFQYNLKKIENLEKQREFCKHDMPHFLDVARLMYIISLENTLNIPQYMIYATALLHDIGRGEEYENGTAHDTASVKIASEILKQCSYDIEEIDEIIEAIGNHRNNTEKLNSLSYILYKCDKLSRNCANCRAIYDCKWPVEKKNLKITY</sequence>
<organism evidence="2 3">
    <name type="scientific">Clostridium tagluense</name>
    <dbReference type="NCBI Taxonomy" id="360422"/>
    <lineage>
        <taxon>Bacteria</taxon>
        <taxon>Bacillati</taxon>
        <taxon>Bacillota</taxon>
        <taxon>Clostridia</taxon>
        <taxon>Eubacteriales</taxon>
        <taxon>Clostridiaceae</taxon>
        <taxon>Clostridium</taxon>
    </lineage>
</organism>
<dbReference type="AlphaFoldDB" id="A0A401UQL7"/>
<accession>A0A401UQL7</accession>
<keyword evidence="3" id="KW-1185">Reference proteome</keyword>
<dbReference type="CDD" id="cd00077">
    <property type="entry name" value="HDc"/>
    <property type="match status" value="1"/>
</dbReference>
<dbReference type="Gene3D" id="1.10.3210.10">
    <property type="entry name" value="Hypothetical protein af1432"/>
    <property type="match status" value="1"/>
</dbReference>
<reference evidence="2 3" key="1">
    <citation type="submission" date="2018-11" db="EMBL/GenBank/DDBJ databases">
        <title>Genome sequencing and assembly of Clostridium tagluense strain A121.</title>
        <authorList>
            <person name="Murakami T."/>
            <person name="Segawa T."/>
            <person name="Shcherbakova V.A."/>
            <person name="Mori H."/>
            <person name="Yoshimura Y."/>
        </authorList>
    </citation>
    <scope>NUCLEOTIDE SEQUENCE [LARGE SCALE GENOMIC DNA]</scope>
    <source>
        <strain evidence="2 3">A121</strain>
    </source>
</reference>
<evidence type="ECO:0000259" key="1">
    <source>
        <dbReference type="Pfam" id="PF01966"/>
    </source>
</evidence>
<name>A0A401UQL7_9CLOT</name>
<protein>
    <submittedName>
        <fullName evidence="2">HD domain-containing protein</fullName>
    </submittedName>
</protein>
<feature type="domain" description="HD" evidence="1">
    <location>
        <begin position="55"/>
        <end position="154"/>
    </location>
</feature>